<proteinExistence type="predicted"/>
<evidence type="ECO:0000256" key="1">
    <source>
        <dbReference type="ARBA" id="ARBA00022553"/>
    </source>
</evidence>
<evidence type="ECO:0000256" key="2">
    <source>
        <dbReference type="PROSITE-ProRule" id="PRU00169"/>
    </source>
</evidence>
<evidence type="ECO:0000259" key="3">
    <source>
        <dbReference type="PROSITE" id="PS50110"/>
    </source>
</evidence>
<dbReference type="EMBL" id="CP010897">
    <property type="protein sequence ID" value="AJP59407.2"/>
    <property type="molecule type" value="Genomic_DNA"/>
</dbReference>
<dbReference type="InterPro" id="IPR050595">
    <property type="entry name" value="Bact_response_regulator"/>
</dbReference>
<dbReference type="InterPro" id="IPR001789">
    <property type="entry name" value="Sig_transdc_resp-reg_receiver"/>
</dbReference>
<accession>A0ABM5T3R9</accession>
<reference evidence="5" key="1">
    <citation type="submission" date="2015-02" db="EMBL/GenBank/DDBJ databases">
        <title>Complete Genome Sequencing of Pandoraea vervacti NS15 sp. nov.</title>
        <authorList>
            <person name="Chan K.-G."/>
        </authorList>
    </citation>
    <scope>NUCLEOTIDE SEQUENCE [LARGE SCALE GENOMIC DNA]</scope>
    <source>
        <strain evidence="5">NS15</strain>
    </source>
</reference>
<protein>
    <recommendedName>
        <fullName evidence="3">Response regulatory domain-containing protein</fullName>
    </recommendedName>
</protein>
<dbReference type="Proteomes" id="UP000035085">
    <property type="component" value="Chromosome"/>
</dbReference>
<evidence type="ECO:0000313" key="4">
    <source>
        <dbReference type="EMBL" id="AJP59407.2"/>
    </source>
</evidence>
<sequence>MEPARRPRPSMPLIAILEDDDGFRRAIERLLRVAGYRTCAFASPADPDLLTSVAMARCLIADVQLPGTSGPAFYASLPSPRPPAIFVTACDTPATRATVRAAGAKELLTKPFPGSDLLAAIERATRGAS</sequence>
<dbReference type="SMART" id="SM00448">
    <property type="entry name" value="REC"/>
    <property type="match status" value="1"/>
</dbReference>
<dbReference type="InterPro" id="IPR011006">
    <property type="entry name" value="CheY-like_superfamily"/>
</dbReference>
<dbReference type="Pfam" id="PF00072">
    <property type="entry name" value="Response_reg"/>
    <property type="match status" value="1"/>
</dbReference>
<dbReference type="PANTHER" id="PTHR44591:SF3">
    <property type="entry name" value="RESPONSE REGULATORY DOMAIN-CONTAINING PROTEIN"/>
    <property type="match status" value="1"/>
</dbReference>
<keyword evidence="1 2" id="KW-0597">Phosphoprotein</keyword>
<feature type="domain" description="Response regulatory" evidence="3">
    <location>
        <begin position="13"/>
        <end position="125"/>
    </location>
</feature>
<name>A0ABM5T3R9_9BURK</name>
<feature type="modified residue" description="4-aspartylphosphate" evidence="2">
    <location>
        <position position="62"/>
    </location>
</feature>
<dbReference type="Gene3D" id="3.40.50.2300">
    <property type="match status" value="1"/>
</dbReference>
<dbReference type="SUPFAM" id="SSF52172">
    <property type="entry name" value="CheY-like"/>
    <property type="match status" value="1"/>
</dbReference>
<evidence type="ECO:0000313" key="5">
    <source>
        <dbReference type="Proteomes" id="UP000035085"/>
    </source>
</evidence>
<organism evidence="4 5">
    <name type="scientific">Pandoraea vervacti</name>
    <dbReference type="NCBI Taxonomy" id="656178"/>
    <lineage>
        <taxon>Bacteria</taxon>
        <taxon>Pseudomonadati</taxon>
        <taxon>Pseudomonadota</taxon>
        <taxon>Betaproteobacteria</taxon>
        <taxon>Burkholderiales</taxon>
        <taxon>Burkholderiaceae</taxon>
        <taxon>Pandoraea</taxon>
    </lineage>
</organism>
<dbReference type="PANTHER" id="PTHR44591">
    <property type="entry name" value="STRESS RESPONSE REGULATOR PROTEIN 1"/>
    <property type="match status" value="1"/>
</dbReference>
<dbReference type="RefSeq" id="WP_063389871.1">
    <property type="nucleotide sequence ID" value="NZ_CP010897.2"/>
</dbReference>
<dbReference type="PROSITE" id="PS50110">
    <property type="entry name" value="RESPONSE_REGULATORY"/>
    <property type="match status" value="1"/>
</dbReference>
<keyword evidence="5" id="KW-1185">Reference proteome</keyword>
<gene>
    <name evidence="4" type="ORF">UC34_04130</name>
</gene>